<feature type="binding site" evidence="4">
    <location>
        <position position="55"/>
    </location>
    <ligand>
        <name>substrate</name>
    </ligand>
</feature>
<dbReference type="InterPro" id="IPR040919">
    <property type="entry name" value="Asparaginase_C"/>
</dbReference>
<proteinExistence type="inferred from homology"/>
<dbReference type="PANTHER" id="PTHR11707">
    <property type="entry name" value="L-ASPARAGINASE"/>
    <property type="match status" value="1"/>
</dbReference>
<gene>
    <name evidence="9" type="ORF">HNP65_000725</name>
</gene>
<keyword evidence="2 9" id="KW-0378">Hydrolase</keyword>
<feature type="active site" description="O-isoaspartyl threonine intermediate" evidence="3">
    <location>
        <position position="12"/>
    </location>
</feature>
<keyword evidence="10" id="KW-1185">Reference proteome</keyword>
<dbReference type="FunFam" id="3.40.50.1170:FF:000001">
    <property type="entry name" value="L-asparaginase 2"/>
    <property type="match status" value="1"/>
</dbReference>
<name>A0A841GR04_9BACT</name>
<evidence type="ECO:0000313" key="10">
    <source>
        <dbReference type="Proteomes" id="UP000555828"/>
    </source>
</evidence>
<dbReference type="CDD" id="cd08964">
    <property type="entry name" value="L-asparaginase_II"/>
    <property type="match status" value="1"/>
</dbReference>
<feature type="binding site" evidence="4">
    <location>
        <begin position="88"/>
        <end position="89"/>
    </location>
    <ligand>
        <name>substrate</name>
    </ligand>
</feature>
<evidence type="ECO:0000256" key="5">
    <source>
        <dbReference type="PROSITE-ProRule" id="PRU10099"/>
    </source>
</evidence>
<dbReference type="SMART" id="SM00870">
    <property type="entry name" value="Asparaginase"/>
    <property type="match status" value="1"/>
</dbReference>
<dbReference type="SUPFAM" id="SSF53774">
    <property type="entry name" value="Glutaminase/Asparaginase"/>
    <property type="match status" value="1"/>
</dbReference>
<dbReference type="InterPro" id="IPR004550">
    <property type="entry name" value="AsnASE_II"/>
</dbReference>
<dbReference type="Proteomes" id="UP000555828">
    <property type="component" value="Unassembled WGS sequence"/>
</dbReference>
<sequence>MKKVVILTTGGTIAMVKNEQGVVPYDKGNALISEIPSLKNLGVKIEVREFSNIPSPHMTPQKMWELSRTIDEILKDNDVIGVVVTHGTDTLEETSYLLDLTLKSEKPVVCTAAMRNIGELGTDGPRNVYSSVLTVLSPQANQMGVMVCLNDEIHAAREVTKTYTSNVATFDSPGYGPLGIVDEDNVIFFRKSLTREKILVDKIEEKVALIKTFTGDDGKLLKYAAEIGYKGIILEGFGRGNVPPLVAEAVEEIVKEKKIPVIITSRCFKGRVYPVYGYAGGGADLRKKGAIMSEHPIGQKAKIKLMVVLGKTSNLEEIRQYFEPNISRRIILHEG</sequence>
<feature type="domain" description="L-asparaginase N-terminal" evidence="7">
    <location>
        <begin position="3"/>
        <end position="191"/>
    </location>
</feature>
<reference evidence="9 10" key="1">
    <citation type="submission" date="2020-08" db="EMBL/GenBank/DDBJ databases">
        <title>Genomic Encyclopedia of Type Strains, Phase IV (KMG-IV): sequencing the most valuable type-strain genomes for metagenomic binning, comparative biology and taxonomic classification.</title>
        <authorList>
            <person name="Goeker M."/>
        </authorList>
    </citation>
    <scope>NUCLEOTIDE SEQUENCE [LARGE SCALE GENOMIC DNA]</scope>
    <source>
        <strain evidence="9 10">DSM 13481</strain>
    </source>
</reference>
<evidence type="ECO:0000256" key="2">
    <source>
        <dbReference type="ARBA" id="ARBA00022801"/>
    </source>
</evidence>
<dbReference type="PROSITE" id="PS00917">
    <property type="entry name" value="ASN_GLN_ASE_2"/>
    <property type="match status" value="1"/>
</dbReference>
<evidence type="ECO:0000259" key="7">
    <source>
        <dbReference type="Pfam" id="PF00710"/>
    </source>
</evidence>
<dbReference type="AlphaFoldDB" id="A0A841GR04"/>
<dbReference type="GO" id="GO:0006528">
    <property type="term" value="P:asparagine metabolic process"/>
    <property type="evidence" value="ECO:0007669"/>
    <property type="project" value="InterPro"/>
</dbReference>
<dbReference type="Gene3D" id="3.40.50.1170">
    <property type="entry name" value="L-asparaginase, N-terminal domain"/>
    <property type="match status" value="1"/>
</dbReference>
<dbReference type="PIRSF" id="PIRSF001220">
    <property type="entry name" value="L-ASNase_gatD"/>
    <property type="match status" value="1"/>
</dbReference>
<feature type="active site" evidence="5">
    <location>
        <position position="12"/>
    </location>
</feature>
<dbReference type="InterPro" id="IPR027475">
    <property type="entry name" value="Asparaginase/glutaminase_AS2"/>
</dbReference>
<dbReference type="InterPro" id="IPR036152">
    <property type="entry name" value="Asp/glu_Ase-like_sf"/>
</dbReference>
<organism evidence="9 10">
    <name type="scientific">Thermosipho japonicus</name>
    <dbReference type="NCBI Taxonomy" id="90323"/>
    <lineage>
        <taxon>Bacteria</taxon>
        <taxon>Thermotogati</taxon>
        <taxon>Thermotogota</taxon>
        <taxon>Thermotogae</taxon>
        <taxon>Thermotogales</taxon>
        <taxon>Fervidobacteriaceae</taxon>
        <taxon>Thermosipho</taxon>
    </lineage>
</organism>
<dbReference type="PRINTS" id="PR00139">
    <property type="entry name" value="ASNGLNASE"/>
</dbReference>
<feature type="domain" description="Asparaginase/glutaminase C-terminal" evidence="8">
    <location>
        <begin position="206"/>
        <end position="322"/>
    </location>
</feature>
<dbReference type="EMBL" id="JACHEX010000001">
    <property type="protein sequence ID" value="MBB6062303.1"/>
    <property type="molecule type" value="Genomic_DNA"/>
</dbReference>
<evidence type="ECO:0000313" key="9">
    <source>
        <dbReference type="EMBL" id="MBB6062303.1"/>
    </source>
</evidence>
<dbReference type="EC" id="3.5.1.1" evidence="9"/>
<dbReference type="GO" id="GO:0004067">
    <property type="term" value="F:asparaginase activity"/>
    <property type="evidence" value="ECO:0007669"/>
    <property type="project" value="UniProtKB-UniRule"/>
</dbReference>
<dbReference type="PANTHER" id="PTHR11707:SF28">
    <property type="entry name" value="60 KDA LYSOPHOSPHOLIPASE"/>
    <property type="match status" value="1"/>
</dbReference>
<protein>
    <submittedName>
        <fullName evidence="9">L-asparaginase</fullName>
        <ecNumber evidence="9">3.5.1.1</ecNumber>
    </submittedName>
</protein>
<accession>A0A841GR04</accession>
<evidence type="ECO:0000256" key="4">
    <source>
        <dbReference type="PIRSR" id="PIRSR001220-2"/>
    </source>
</evidence>
<comment type="similarity">
    <text evidence="1">Belongs to the asparaginase 1 family.</text>
</comment>
<dbReference type="InterPro" id="IPR037152">
    <property type="entry name" value="L-asparaginase_N_sf"/>
</dbReference>
<comment type="caution">
    <text evidence="9">The sequence shown here is derived from an EMBL/GenBank/DDBJ whole genome shotgun (WGS) entry which is preliminary data.</text>
</comment>
<dbReference type="InterPro" id="IPR027474">
    <property type="entry name" value="L-asparaginase_N"/>
</dbReference>
<dbReference type="InterPro" id="IPR027473">
    <property type="entry name" value="L-asparaginase_C"/>
</dbReference>
<evidence type="ECO:0000256" key="1">
    <source>
        <dbReference type="ARBA" id="ARBA00010518"/>
    </source>
</evidence>
<feature type="active site" evidence="6">
    <location>
        <position position="88"/>
    </location>
</feature>
<evidence type="ECO:0000256" key="6">
    <source>
        <dbReference type="PROSITE-ProRule" id="PRU10100"/>
    </source>
</evidence>
<dbReference type="Pfam" id="PF17763">
    <property type="entry name" value="Asparaginase_C"/>
    <property type="match status" value="1"/>
</dbReference>
<evidence type="ECO:0000256" key="3">
    <source>
        <dbReference type="PIRSR" id="PIRSR001220-1"/>
    </source>
</evidence>
<dbReference type="Pfam" id="PF00710">
    <property type="entry name" value="Asparaginase"/>
    <property type="match status" value="1"/>
</dbReference>
<dbReference type="InterPro" id="IPR020827">
    <property type="entry name" value="Asparaginase/glutaminase_AS1"/>
</dbReference>
<dbReference type="PROSITE" id="PS00144">
    <property type="entry name" value="ASN_GLN_ASE_1"/>
    <property type="match status" value="1"/>
</dbReference>
<dbReference type="Gene3D" id="3.40.50.40">
    <property type="match status" value="1"/>
</dbReference>
<dbReference type="RefSeq" id="WP_184618969.1">
    <property type="nucleotide sequence ID" value="NZ_JACHEX010000001.1"/>
</dbReference>
<dbReference type="SFLD" id="SFLDS00057">
    <property type="entry name" value="Glutaminase/Asparaginase"/>
    <property type="match status" value="1"/>
</dbReference>
<dbReference type="PROSITE" id="PS51732">
    <property type="entry name" value="ASN_GLN_ASE_3"/>
    <property type="match status" value="1"/>
</dbReference>
<dbReference type="PIRSF" id="PIRSF500176">
    <property type="entry name" value="L_ASNase"/>
    <property type="match status" value="1"/>
</dbReference>
<dbReference type="InterPro" id="IPR006034">
    <property type="entry name" value="Asparaginase/glutaminase-like"/>
</dbReference>
<evidence type="ECO:0000259" key="8">
    <source>
        <dbReference type="Pfam" id="PF17763"/>
    </source>
</evidence>